<organism evidence="3 4">
    <name type="scientific">Naematelia encephala</name>
    <dbReference type="NCBI Taxonomy" id="71784"/>
    <lineage>
        <taxon>Eukaryota</taxon>
        <taxon>Fungi</taxon>
        <taxon>Dikarya</taxon>
        <taxon>Basidiomycota</taxon>
        <taxon>Agaricomycotina</taxon>
        <taxon>Tremellomycetes</taxon>
        <taxon>Tremellales</taxon>
        <taxon>Naemateliaceae</taxon>
        <taxon>Naematelia</taxon>
    </lineage>
</organism>
<sequence length="384" mass="42429">ALPSLDDRRHYDPPMSPESDEDSGISSPPSPYNLTSNSGNKLINSARWIRKGKICAWGPTYEEVKTEQRARRRLKAALQELLPEAALEVGVPPPTNIVEAQAKREARKRKREETYIMPHLASPSPPVSTIKLAPLLALPQSYLDIMMNPSMRYSLGDDTVETGLQRTSGELLEGEKGLMQALGRLREVLRVVSKDVPIPDVPKTNGDSNGHIENGDTPQARTGTPGESAIPPLPHIGDTDNLWRVTQELLVNAPPPAISFTVTQAGTAGPPIGPQPVPTPVQRLFTAPTGITLNAIPPENHVGFKWPPSHPHYPQHVKYNLDLVHQCRAVDDALERIAELLTDCIEYKERLEEARNRVADIARARKKVWSVVKERAGWELDRLG</sequence>
<dbReference type="STRING" id="71784.A0A1Y2AY08"/>
<feature type="region of interest" description="Disordered" evidence="2">
    <location>
        <begin position="198"/>
        <end position="225"/>
    </location>
</feature>
<dbReference type="Proteomes" id="UP000193986">
    <property type="component" value="Unassembled WGS sequence"/>
</dbReference>
<evidence type="ECO:0000256" key="1">
    <source>
        <dbReference type="SAM" id="Coils"/>
    </source>
</evidence>
<dbReference type="InParanoid" id="A0A1Y2AY08"/>
<feature type="compositionally biased region" description="Basic and acidic residues" evidence="2">
    <location>
        <begin position="1"/>
        <end position="12"/>
    </location>
</feature>
<name>A0A1Y2AY08_9TREE</name>
<evidence type="ECO:0000256" key="2">
    <source>
        <dbReference type="SAM" id="MobiDB-lite"/>
    </source>
</evidence>
<keyword evidence="1" id="KW-0175">Coiled coil</keyword>
<evidence type="ECO:0000313" key="4">
    <source>
        <dbReference type="Proteomes" id="UP000193986"/>
    </source>
</evidence>
<feature type="coiled-coil region" evidence="1">
    <location>
        <begin position="330"/>
        <end position="364"/>
    </location>
</feature>
<accession>A0A1Y2AY08</accession>
<feature type="non-terminal residue" evidence="3">
    <location>
        <position position="1"/>
    </location>
</feature>
<feature type="region of interest" description="Disordered" evidence="2">
    <location>
        <begin position="1"/>
        <end position="39"/>
    </location>
</feature>
<evidence type="ECO:0008006" key="5">
    <source>
        <dbReference type="Google" id="ProtNLM"/>
    </source>
</evidence>
<protein>
    <recommendedName>
        <fullName evidence="5">Transcriptional regulatory protein RXT2 N-terminal domain-containing protein</fullName>
    </recommendedName>
</protein>
<reference evidence="3 4" key="1">
    <citation type="submission" date="2016-07" db="EMBL/GenBank/DDBJ databases">
        <title>Pervasive Adenine N6-methylation of Active Genes in Fungi.</title>
        <authorList>
            <consortium name="DOE Joint Genome Institute"/>
            <person name="Mondo S.J."/>
            <person name="Dannebaum R.O."/>
            <person name="Kuo R.C."/>
            <person name="Labutti K."/>
            <person name="Haridas S."/>
            <person name="Kuo A."/>
            <person name="Salamov A."/>
            <person name="Ahrendt S.R."/>
            <person name="Lipzen A."/>
            <person name="Sullivan W."/>
            <person name="Andreopoulos W.B."/>
            <person name="Clum A."/>
            <person name="Lindquist E."/>
            <person name="Daum C."/>
            <person name="Ramamoorthy G.K."/>
            <person name="Gryganskyi A."/>
            <person name="Culley D."/>
            <person name="Magnuson J.K."/>
            <person name="James T.Y."/>
            <person name="O'Malley M.A."/>
            <person name="Stajich J.E."/>
            <person name="Spatafora J.W."/>
            <person name="Visel A."/>
            <person name="Grigoriev I.V."/>
        </authorList>
    </citation>
    <scope>NUCLEOTIDE SEQUENCE [LARGE SCALE GENOMIC DNA]</scope>
    <source>
        <strain evidence="3 4">68-887.2</strain>
    </source>
</reference>
<dbReference type="EMBL" id="MCFC01000039">
    <property type="protein sequence ID" value="ORY27334.1"/>
    <property type="molecule type" value="Genomic_DNA"/>
</dbReference>
<evidence type="ECO:0000313" key="3">
    <source>
        <dbReference type="EMBL" id="ORY27334.1"/>
    </source>
</evidence>
<keyword evidence="4" id="KW-1185">Reference proteome</keyword>
<comment type="caution">
    <text evidence="3">The sequence shown here is derived from an EMBL/GenBank/DDBJ whole genome shotgun (WGS) entry which is preliminary data.</text>
</comment>
<dbReference type="AlphaFoldDB" id="A0A1Y2AY08"/>
<feature type="compositionally biased region" description="Polar residues" evidence="2">
    <location>
        <begin position="24"/>
        <end position="39"/>
    </location>
</feature>
<proteinExistence type="predicted"/>
<dbReference type="OrthoDB" id="3353673at2759"/>
<gene>
    <name evidence="3" type="ORF">BCR39DRAFT_469481</name>
</gene>